<proteinExistence type="predicted"/>
<reference evidence="5 6" key="1">
    <citation type="submission" date="2017-06" db="EMBL/GenBank/DDBJ databases">
        <title>Yangia sp. YSBP01 complete genome sequence.</title>
        <authorList>
            <person name="Woo J.-H."/>
            <person name="Kim H.-S."/>
        </authorList>
    </citation>
    <scope>NUCLEOTIDE SEQUENCE [LARGE SCALE GENOMIC DNA]</scope>
    <source>
        <strain evidence="5 6">YSBP01</strain>
    </source>
</reference>
<evidence type="ECO:0000256" key="2">
    <source>
        <dbReference type="ARBA" id="ARBA00022741"/>
    </source>
</evidence>
<dbReference type="PANTHER" id="PTHR42781:SF4">
    <property type="entry name" value="SPERMIDINE_PUTRESCINE IMPORT ATP-BINDING PROTEIN POTA"/>
    <property type="match status" value="1"/>
</dbReference>
<dbReference type="Pfam" id="PF08402">
    <property type="entry name" value="TOBE_2"/>
    <property type="match status" value="1"/>
</dbReference>
<dbReference type="GO" id="GO:0016887">
    <property type="term" value="F:ATP hydrolysis activity"/>
    <property type="evidence" value="ECO:0007669"/>
    <property type="project" value="InterPro"/>
</dbReference>
<dbReference type="InterPro" id="IPR008995">
    <property type="entry name" value="Mo/tungstate-bd_C_term_dom"/>
</dbReference>
<feature type="domain" description="ABC transporter" evidence="4">
    <location>
        <begin position="9"/>
        <end position="239"/>
    </location>
</feature>
<evidence type="ECO:0000313" key="6">
    <source>
        <dbReference type="Proteomes" id="UP000244915"/>
    </source>
</evidence>
<dbReference type="PROSITE" id="PS00211">
    <property type="entry name" value="ABC_TRANSPORTER_1"/>
    <property type="match status" value="1"/>
</dbReference>
<accession>A0A2U8HB12</accession>
<keyword evidence="3 5" id="KW-0067">ATP-binding</keyword>
<dbReference type="GO" id="GO:0022857">
    <property type="term" value="F:transmembrane transporter activity"/>
    <property type="evidence" value="ECO:0007669"/>
    <property type="project" value="InterPro"/>
</dbReference>
<dbReference type="InterPro" id="IPR003593">
    <property type="entry name" value="AAA+_ATPase"/>
</dbReference>
<dbReference type="SMART" id="SM00382">
    <property type="entry name" value="AAA"/>
    <property type="match status" value="1"/>
</dbReference>
<keyword evidence="2" id="KW-0547">Nucleotide-binding</keyword>
<dbReference type="KEGG" id="ypac:CEW88_04010"/>
<dbReference type="OrthoDB" id="9802264at2"/>
<dbReference type="InterPro" id="IPR017871">
    <property type="entry name" value="ABC_transporter-like_CS"/>
</dbReference>
<evidence type="ECO:0000313" key="5">
    <source>
        <dbReference type="EMBL" id="AWI82903.1"/>
    </source>
</evidence>
<keyword evidence="1" id="KW-0813">Transport</keyword>
<gene>
    <name evidence="5" type="ORF">CEW88_04010</name>
</gene>
<dbReference type="GO" id="GO:0015697">
    <property type="term" value="P:quaternary ammonium group transport"/>
    <property type="evidence" value="ECO:0007669"/>
    <property type="project" value="UniProtKB-ARBA"/>
</dbReference>
<dbReference type="GO" id="GO:0043190">
    <property type="term" value="C:ATP-binding cassette (ABC) transporter complex"/>
    <property type="evidence" value="ECO:0007669"/>
    <property type="project" value="InterPro"/>
</dbReference>
<dbReference type="InterPro" id="IPR003439">
    <property type="entry name" value="ABC_transporter-like_ATP-bd"/>
</dbReference>
<name>A0A2U8HB12_9RHOB</name>
<evidence type="ECO:0000259" key="4">
    <source>
        <dbReference type="PROSITE" id="PS50893"/>
    </source>
</evidence>
<dbReference type="SUPFAM" id="SSF52540">
    <property type="entry name" value="P-loop containing nucleoside triphosphate hydrolases"/>
    <property type="match status" value="1"/>
</dbReference>
<protein>
    <submittedName>
        <fullName evidence="5">Spermidine/putrescine ABC transporter ATP-binding protein</fullName>
    </submittedName>
</protein>
<dbReference type="Gene3D" id="2.40.50.100">
    <property type="match status" value="1"/>
</dbReference>
<dbReference type="SUPFAM" id="SSF50331">
    <property type="entry name" value="MOP-like"/>
    <property type="match status" value="1"/>
</dbReference>
<dbReference type="InterPro" id="IPR027417">
    <property type="entry name" value="P-loop_NTPase"/>
</dbReference>
<dbReference type="PROSITE" id="PS50893">
    <property type="entry name" value="ABC_TRANSPORTER_2"/>
    <property type="match status" value="1"/>
</dbReference>
<dbReference type="EMBL" id="CP022189">
    <property type="protein sequence ID" value="AWI82903.1"/>
    <property type="molecule type" value="Genomic_DNA"/>
</dbReference>
<dbReference type="Proteomes" id="UP000244915">
    <property type="component" value="Chromosome 1"/>
</dbReference>
<evidence type="ECO:0000256" key="1">
    <source>
        <dbReference type="ARBA" id="ARBA00022448"/>
    </source>
</evidence>
<dbReference type="Pfam" id="PF00005">
    <property type="entry name" value="ABC_tran"/>
    <property type="match status" value="1"/>
</dbReference>
<dbReference type="InterPro" id="IPR050093">
    <property type="entry name" value="ABC_SmlMolc_Importer"/>
</dbReference>
<dbReference type="AlphaFoldDB" id="A0A2U8HB12"/>
<evidence type="ECO:0000256" key="3">
    <source>
        <dbReference type="ARBA" id="ARBA00022840"/>
    </source>
</evidence>
<dbReference type="PANTHER" id="PTHR42781">
    <property type="entry name" value="SPERMIDINE/PUTRESCINE IMPORT ATP-BINDING PROTEIN POTA"/>
    <property type="match status" value="1"/>
</dbReference>
<dbReference type="GO" id="GO:0005524">
    <property type="term" value="F:ATP binding"/>
    <property type="evidence" value="ECO:0007669"/>
    <property type="project" value="UniProtKB-KW"/>
</dbReference>
<sequence>MLSEKEPIVRLEGVSKAYGKAQALHPLDLSIAPGEFVTFLGPSGCGKSTTLRILGGFEKTDTGRIILEGQDVTAQPPEKRKVNMVFQDYALFPHMTVAQNISFGLELKGLSKAEIKRRLDEVMSFLELGPFASRYASQLSGGQRQRVALARALAPDPALLLLDEPLGALDAKLRTQVQMELKSIQRRTDKTFLFVTHDQDEALTMSDRIVVMNGGRIEQDGTPEDLYFRPETRFVAEFIGATNLLDGTVRGVDNASKEIVVDWRGIELRGRAPAEVPGTGQEVSASLRLEKIRLAAEKPLTGNAVMGRIVDRTFLGSRVAVDILVEEAGAARLRAYTDTDTTMKLGDSMVWLGWDSASLSVLRQ</sequence>
<dbReference type="Gene3D" id="3.40.50.300">
    <property type="entry name" value="P-loop containing nucleotide triphosphate hydrolases"/>
    <property type="match status" value="1"/>
</dbReference>
<dbReference type="FunFam" id="3.40.50.300:FF:000425">
    <property type="entry name" value="Probable ABC transporter, ATP-binding subunit"/>
    <property type="match status" value="1"/>
</dbReference>
<dbReference type="RefSeq" id="WP_108964793.1">
    <property type="nucleotide sequence ID" value="NZ_CP022189.1"/>
</dbReference>
<dbReference type="InterPro" id="IPR013611">
    <property type="entry name" value="Transp-assoc_OB_typ2"/>
</dbReference>
<organism evidence="5 6">
    <name type="scientific">Alloyangia pacifica</name>
    <dbReference type="NCBI Taxonomy" id="311180"/>
    <lineage>
        <taxon>Bacteria</taxon>
        <taxon>Pseudomonadati</taxon>
        <taxon>Pseudomonadota</taxon>
        <taxon>Alphaproteobacteria</taxon>
        <taxon>Rhodobacterales</taxon>
        <taxon>Roseobacteraceae</taxon>
        <taxon>Alloyangia</taxon>
    </lineage>
</organism>